<proteinExistence type="predicted"/>
<protein>
    <submittedName>
        <fullName evidence="2">Uncharacterized protein</fullName>
    </submittedName>
</protein>
<sequence length="64" mass="6693">MVYLGGAVELVEQVVQQQEAALRRPNIDLIPVGPQDGVPQQCGKPGASGVGVREQAGKRGGVRQ</sequence>
<organism evidence="2 3">
    <name type="scientific">Mycolicibacterium nivoides</name>
    <dbReference type="NCBI Taxonomy" id="2487344"/>
    <lineage>
        <taxon>Bacteria</taxon>
        <taxon>Bacillati</taxon>
        <taxon>Actinomycetota</taxon>
        <taxon>Actinomycetes</taxon>
        <taxon>Mycobacteriales</taxon>
        <taxon>Mycobacteriaceae</taxon>
        <taxon>Mycolicibacterium</taxon>
    </lineage>
</organism>
<keyword evidence="3" id="KW-1185">Reference proteome</keyword>
<feature type="region of interest" description="Disordered" evidence="1">
    <location>
        <begin position="31"/>
        <end position="64"/>
    </location>
</feature>
<evidence type="ECO:0000313" key="2">
    <source>
        <dbReference type="EMBL" id="MFN6548678.1"/>
    </source>
</evidence>
<evidence type="ECO:0000256" key="1">
    <source>
        <dbReference type="SAM" id="MobiDB-lite"/>
    </source>
</evidence>
<accession>A0ABW9LL14</accession>
<evidence type="ECO:0000313" key="3">
    <source>
        <dbReference type="Proteomes" id="UP001635816"/>
    </source>
</evidence>
<dbReference type="Proteomes" id="UP001635816">
    <property type="component" value="Unassembled WGS sequence"/>
</dbReference>
<dbReference type="RefSeq" id="WP_409546042.1">
    <property type="nucleotide sequence ID" value="NZ_JBKBDD010000034.1"/>
</dbReference>
<gene>
    <name evidence="2" type="ORF">ACK4CT_36655</name>
</gene>
<comment type="caution">
    <text evidence="2">The sequence shown here is derived from an EMBL/GenBank/DDBJ whole genome shotgun (WGS) entry which is preliminary data.</text>
</comment>
<reference evidence="2 3" key="1">
    <citation type="submission" date="2024-12" db="EMBL/GenBank/DDBJ databases">
        <title>The coexistence of Mycolicibacterium septicum and Mycolicibacterium nivoides in clinical samples.</title>
        <authorList>
            <person name="Wang C."/>
            <person name="Feng Y."/>
            <person name="Zong Z."/>
        </authorList>
    </citation>
    <scope>NUCLEOTIDE SEQUENCE [LARGE SCALE GENOMIC DNA]</scope>
    <source>
        <strain evidence="2 3">120309</strain>
    </source>
</reference>
<dbReference type="EMBL" id="JBKBDD010000034">
    <property type="protein sequence ID" value="MFN6548678.1"/>
    <property type="molecule type" value="Genomic_DNA"/>
</dbReference>
<name>A0ABW9LL14_9MYCO</name>